<feature type="compositionally biased region" description="Basic and acidic residues" evidence="5">
    <location>
        <begin position="511"/>
        <end position="533"/>
    </location>
</feature>
<feature type="compositionally biased region" description="Basic and acidic residues" evidence="5">
    <location>
        <begin position="94"/>
        <end position="103"/>
    </location>
</feature>
<proteinExistence type="predicted"/>
<dbReference type="Pfam" id="PF07653">
    <property type="entry name" value="SH3_2"/>
    <property type="match status" value="1"/>
</dbReference>
<feature type="region of interest" description="Disordered" evidence="5">
    <location>
        <begin position="1163"/>
        <end position="1223"/>
    </location>
</feature>
<dbReference type="PANTHER" id="PTHR14167:SF64">
    <property type="entry name" value="SORBIN AND SH3 DOMAIN-CONTAINING PROTEIN 1"/>
    <property type="match status" value="1"/>
</dbReference>
<dbReference type="InterPro" id="IPR035610">
    <property type="entry name" value="SORBS1_SH3_1"/>
</dbReference>
<protein>
    <submittedName>
        <fullName evidence="9">Sorbin and SH3 domain-containing protein 1 isoform X11</fullName>
    </submittedName>
</protein>
<feature type="compositionally biased region" description="Polar residues" evidence="5">
    <location>
        <begin position="628"/>
        <end position="646"/>
    </location>
</feature>
<reference evidence="9" key="1">
    <citation type="submission" date="2025-08" db="UniProtKB">
        <authorList>
            <consortium name="RefSeq"/>
        </authorList>
    </citation>
    <scope>IDENTIFICATION</scope>
</reference>
<feature type="compositionally biased region" description="Low complexity" evidence="5">
    <location>
        <begin position="1201"/>
        <end position="1215"/>
    </location>
</feature>
<dbReference type="PRINTS" id="PR00452">
    <property type="entry name" value="SH3DOMAIN"/>
</dbReference>
<dbReference type="InterPro" id="IPR001452">
    <property type="entry name" value="SH3_domain"/>
</dbReference>
<keyword evidence="3" id="KW-0965">Cell junction</keyword>
<feature type="compositionally biased region" description="Basic and acidic residues" evidence="5">
    <location>
        <begin position="1115"/>
        <end position="1132"/>
    </location>
</feature>
<comment type="subcellular location">
    <subcellularLocation>
        <location evidence="1">Cell junction</location>
    </subcellularLocation>
</comment>
<dbReference type="Pfam" id="PF00018">
    <property type="entry name" value="SH3_1"/>
    <property type="match status" value="1"/>
</dbReference>
<dbReference type="RefSeq" id="XP_005352314.1">
    <property type="nucleotide sequence ID" value="XM_005352257.3"/>
</dbReference>
<dbReference type="SMART" id="SM00459">
    <property type="entry name" value="Sorb"/>
    <property type="match status" value="1"/>
</dbReference>
<accession>A0ABM0KT58</accession>
<evidence type="ECO:0000256" key="1">
    <source>
        <dbReference type="ARBA" id="ARBA00004282"/>
    </source>
</evidence>
<feature type="region of interest" description="Disordered" evidence="5">
    <location>
        <begin position="431"/>
        <end position="533"/>
    </location>
</feature>
<dbReference type="Pfam" id="PF02208">
    <property type="entry name" value="Sorb"/>
    <property type="match status" value="1"/>
</dbReference>
<feature type="region of interest" description="Disordered" evidence="5">
    <location>
        <begin position="199"/>
        <end position="282"/>
    </location>
</feature>
<dbReference type="InterPro" id="IPR036028">
    <property type="entry name" value="SH3-like_dom_sf"/>
</dbReference>
<feature type="region of interest" description="Disordered" evidence="5">
    <location>
        <begin position="945"/>
        <end position="975"/>
    </location>
</feature>
<dbReference type="InterPro" id="IPR050384">
    <property type="entry name" value="Endophilin_SH3RF"/>
</dbReference>
<feature type="region of interest" description="Disordered" evidence="5">
    <location>
        <begin position="626"/>
        <end position="652"/>
    </location>
</feature>
<feature type="domain" description="SH3" evidence="6">
    <location>
        <begin position="1223"/>
        <end position="1284"/>
    </location>
</feature>
<feature type="compositionally biased region" description="Pro residues" evidence="5">
    <location>
        <begin position="236"/>
        <end position="252"/>
    </location>
</feature>
<keyword evidence="8" id="KW-1185">Reference proteome</keyword>
<keyword evidence="2 4" id="KW-0728">SH3 domain</keyword>
<feature type="domain" description="SoHo" evidence="7">
    <location>
        <begin position="367"/>
        <end position="470"/>
    </location>
</feature>
<dbReference type="CDD" id="cd11919">
    <property type="entry name" value="SH3_Sorbs1_1"/>
    <property type="match status" value="1"/>
</dbReference>
<dbReference type="PROSITE" id="PS50831">
    <property type="entry name" value="SOHO"/>
    <property type="match status" value="1"/>
</dbReference>
<feature type="region of interest" description="Disordered" evidence="5">
    <location>
        <begin position="50"/>
        <end position="160"/>
    </location>
</feature>
<feature type="region of interest" description="Disordered" evidence="5">
    <location>
        <begin position="1"/>
        <end position="33"/>
    </location>
</feature>
<gene>
    <name evidence="9" type="primary">Sorbs1</name>
</gene>
<evidence type="ECO:0000256" key="3">
    <source>
        <dbReference type="ARBA" id="ARBA00022949"/>
    </source>
</evidence>
<evidence type="ECO:0000313" key="9">
    <source>
        <dbReference type="RefSeq" id="XP_005352314.1"/>
    </source>
</evidence>
<feature type="compositionally biased region" description="Polar residues" evidence="5">
    <location>
        <begin position="74"/>
        <end position="83"/>
    </location>
</feature>
<feature type="domain" description="SH3" evidence="6">
    <location>
        <begin position="868"/>
        <end position="929"/>
    </location>
</feature>
<feature type="compositionally biased region" description="Low complexity" evidence="5">
    <location>
        <begin position="945"/>
        <end position="955"/>
    </location>
</feature>
<dbReference type="InterPro" id="IPR003127">
    <property type="entry name" value="SoHo_dom"/>
</dbReference>
<organism evidence="8 9">
    <name type="scientific">Microtus ochrogaster</name>
    <name type="common">Prairie vole</name>
    <dbReference type="NCBI Taxonomy" id="79684"/>
    <lineage>
        <taxon>Eukaryota</taxon>
        <taxon>Metazoa</taxon>
        <taxon>Chordata</taxon>
        <taxon>Craniata</taxon>
        <taxon>Vertebrata</taxon>
        <taxon>Euteleostomi</taxon>
        <taxon>Mammalia</taxon>
        <taxon>Eutheria</taxon>
        <taxon>Euarchontoglires</taxon>
        <taxon>Glires</taxon>
        <taxon>Rodentia</taxon>
        <taxon>Myomorpha</taxon>
        <taxon>Muroidea</taxon>
        <taxon>Cricetidae</taxon>
        <taxon>Arvicolinae</taxon>
        <taxon>Microtus</taxon>
    </lineage>
</organism>
<feature type="compositionally biased region" description="Low complexity" evidence="5">
    <location>
        <begin position="84"/>
        <end position="93"/>
    </location>
</feature>
<evidence type="ECO:0000259" key="6">
    <source>
        <dbReference type="PROSITE" id="PS50002"/>
    </source>
</evidence>
<sequence>MSSEYDAGSSKAVVNGLAPGSHGQDKATADPLRVRSISAVKIIPVKTVKSPSGLVLPPDMDPTKICTGKGTVTLRASPSYRETPSSSPVSPQDSPKHESKSGLEPEDPPAEEWRLSSSADANGNAQPSPLAAKGYRSVHPSLSTDKPQDATSSSQASSEVIVVPLYLVNTDRGQEGTATTPASLGPLDCVHTIPATTPAASPLTFPTLDDFIPPHLQRRPHHSQPASACGSLPPASQRPPPSPPPPLVPPIPEDLHRGLEPDLPGAVSSTDGSPLLNEVSSSHIETDSQAFLPTSKPSSAYPSTTIVNPTIVLLQHNREQQKRLSSLSDSASERRAGEQDSVPIPAELTSPSRAPERRAKDDSSRRVVKSAQDLSNVSMDEVGIPLRNTERSKDWYKTMFKQIHKLNRDTPEENPYFPTYKFPELPEILQNSEEDNPYTPTYRFPASTPSPKSEDDDSDLHSPRYSFSEDTKSPLSVPRSKSEMNYIDGEKVVKRSATLPLPARSSSLKSSPERNDWEPPDKKVDTRKYRAEPKSIYEYQPGKSSVLTNEKMSRDISPEEIDLKNEPWYKFFSELEFGKPPPKKIWDYTPGDCSILPREDRKTNLEKDLNFCQAELEADLDKVEAVNKSPSANSPQSSAVSPTPDVTSEPPGYIYSSNFHAVKREPDGTPGVLASLENERQIYKSVLEGGDIPLQGLSGLKRPSSSASTKDSESPRHFIPADYLESAEEFIRRRQDDKEKLLADQRRLKREQEEADIAARRHTGVIPTHHQFITNERFGDLLNIDDTAKRKSGLEMRPARAKFDFKAQTLKELPLQKGDIVYIYKQIDQNWYEGEHHGRVGIFPRTYIELLPPAEKAQPRKLAPVQVLEYGEAIAKFNFNGDTQVEMSFRKGERITLLRQVDENWYEGRIPGTSRQGIFPITYVDVLKRPLVKNPVDYIDLPYSSSPSRSATASPQCTSHSQLIMPAPSSLPHSRRALSPEMHAITSEWISLTVGVPGRRSLAMTPPLPPLPEASVYDTDHLALSARARPSLPLSLPYSSLSDHSTLRSVVSPLALPPPHRASSLAPSTQAPLHVNGDGGIHLHQDGFSQPPLGHSDRVISELSDAFSSQSKRQTWREDGPYERKAGSKAGERCPGGPTISKKSCLKPSDVVRCLSSEQRLSEFHTPGDSQSFKPLGSPFPTWEAGPPELHRGVEADRKAAQSGVSQQPQAQQRRVTPDRSQPSQDFYQALYSYVPQNDDELELRDGDIVDVMEKCDDGWFVGTSRRTRQFGTFPGNYVKPLYL</sequence>
<feature type="region of interest" description="Disordered" evidence="5">
    <location>
        <begin position="694"/>
        <end position="717"/>
    </location>
</feature>
<dbReference type="SMART" id="SM00326">
    <property type="entry name" value="SH3"/>
    <property type="match status" value="3"/>
</dbReference>
<dbReference type="Gene3D" id="2.30.30.40">
    <property type="entry name" value="SH3 Domains"/>
    <property type="match status" value="3"/>
</dbReference>
<evidence type="ECO:0000256" key="2">
    <source>
        <dbReference type="ARBA" id="ARBA00022443"/>
    </source>
</evidence>
<evidence type="ECO:0000259" key="7">
    <source>
        <dbReference type="PROSITE" id="PS50831"/>
    </source>
</evidence>
<feature type="compositionally biased region" description="Polar residues" evidence="5">
    <location>
        <begin position="140"/>
        <end position="158"/>
    </location>
</feature>
<feature type="region of interest" description="Disordered" evidence="5">
    <location>
        <begin position="318"/>
        <end position="372"/>
    </location>
</feature>
<feature type="compositionally biased region" description="Basic and acidic residues" evidence="5">
    <location>
        <begin position="1189"/>
        <end position="1200"/>
    </location>
</feature>
<dbReference type="CDD" id="cd11922">
    <property type="entry name" value="SH3_Sorbs1_2"/>
    <property type="match status" value="1"/>
</dbReference>
<evidence type="ECO:0000313" key="8">
    <source>
        <dbReference type="Proteomes" id="UP000694915"/>
    </source>
</evidence>
<dbReference type="PANTHER" id="PTHR14167">
    <property type="entry name" value="SH3 DOMAIN-CONTAINING"/>
    <property type="match status" value="1"/>
</dbReference>
<feature type="domain" description="SH3" evidence="6">
    <location>
        <begin position="794"/>
        <end position="853"/>
    </location>
</feature>
<dbReference type="InterPro" id="IPR035611">
    <property type="entry name" value="SORBS1_SH3_2"/>
</dbReference>
<dbReference type="GeneID" id="101990518"/>
<name>A0ABM0KT58_MICOH</name>
<feature type="compositionally biased region" description="Polar residues" evidence="5">
    <location>
        <begin position="267"/>
        <end position="282"/>
    </location>
</feature>
<feature type="compositionally biased region" description="Basic and acidic residues" evidence="5">
    <location>
        <begin position="459"/>
        <end position="472"/>
    </location>
</feature>
<feature type="compositionally biased region" description="Polar residues" evidence="5">
    <location>
        <begin position="115"/>
        <end position="127"/>
    </location>
</feature>
<evidence type="ECO:0000256" key="5">
    <source>
        <dbReference type="SAM" id="MobiDB-lite"/>
    </source>
</evidence>
<dbReference type="Pfam" id="PF14604">
    <property type="entry name" value="SH3_9"/>
    <property type="match status" value="1"/>
</dbReference>
<evidence type="ECO:0000256" key="4">
    <source>
        <dbReference type="PROSITE-ProRule" id="PRU00192"/>
    </source>
</evidence>
<feature type="compositionally biased region" description="Basic and acidic residues" evidence="5">
    <location>
        <begin position="354"/>
        <end position="365"/>
    </location>
</feature>
<dbReference type="SUPFAM" id="SSF50044">
    <property type="entry name" value="SH3-domain"/>
    <property type="match status" value="3"/>
</dbReference>
<dbReference type="PROSITE" id="PS50002">
    <property type="entry name" value="SH3"/>
    <property type="match status" value="3"/>
</dbReference>
<feature type="region of interest" description="Disordered" evidence="5">
    <location>
        <begin position="1106"/>
        <end position="1142"/>
    </location>
</feature>
<dbReference type="Proteomes" id="UP000694915">
    <property type="component" value="Chromosome 8"/>
</dbReference>